<keyword evidence="5" id="KW-0808">Transferase</keyword>
<evidence type="ECO:0000256" key="2">
    <source>
        <dbReference type="ARBA" id="ARBA00004496"/>
    </source>
</evidence>
<keyword evidence="8" id="KW-1208">Phospholipid metabolism</keyword>
<evidence type="ECO:0000256" key="9">
    <source>
        <dbReference type="ARBA" id="ARBA00024069"/>
    </source>
</evidence>
<comment type="subcellular location">
    <subcellularLocation>
        <location evidence="2">Cytoplasm</location>
    </subcellularLocation>
</comment>
<evidence type="ECO:0000256" key="6">
    <source>
        <dbReference type="ARBA" id="ARBA00023098"/>
    </source>
</evidence>
<dbReference type="GO" id="GO:0006633">
    <property type="term" value="P:fatty acid biosynthetic process"/>
    <property type="evidence" value="ECO:0007669"/>
    <property type="project" value="InterPro"/>
</dbReference>
<evidence type="ECO:0000256" key="10">
    <source>
        <dbReference type="ARBA" id="ARBA00046608"/>
    </source>
</evidence>
<dbReference type="InterPro" id="IPR003664">
    <property type="entry name" value="FA_synthesis"/>
</dbReference>
<organism evidence="11">
    <name type="scientific">marine sediment metagenome</name>
    <dbReference type="NCBI Taxonomy" id="412755"/>
    <lineage>
        <taxon>unclassified sequences</taxon>
        <taxon>metagenomes</taxon>
        <taxon>ecological metagenomes</taxon>
    </lineage>
</organism>
<dbReference type="SUPFAM" id="SSF53659">
    <property type="entry name" value="Isocitrate/Isopropylmalate dehydrogenase-like"/>
    <property type="match status" value="1"/>
</dbReference>
<comment type="catalytic activity">
    <reaction evidence="1">
        <text>a fatty acyl-[ACP] + phosphate = an acyl phosphate + holo-[ACP]</text>
        <dbReference type="Rhea" id="RHEA:42292"/>
        <dbReference type="Rhea" id="RHEA-COMP:9685"/>
        <dbReference type="Rhea" id="RHEA-COMP:14125"/>
        <dbReference type="ChEBI" id="CHEBI:43474"/>
        <dbReference type="ChEBI" id="CHEBI:59918"/>
        <dbReference type="ChEBI" id="CHEBI:64479"/>
        <dbReference type="ChEBI" id="CHEBI:138651"/>
        <dbReference type="EC" id="2.3.1.274"/>
    </reaction>
</comment>
<evidence type="ECO:0000256" key="4">
    <source>
        <dbReference type="ARBA" id="ARBA00022516"/>
    </source>
</evidence>
<protein>
    <recommendedName>
        <fullName evidence="9">phosphate acyltransferase</fullName>
        <ecNumber evidence="9">2.3.1.274</ecNumber>
    </recommendedName>
</protein>
<comment type="caution">
    <text evidence="11">The sequence shown here is derived from an EMBL/GenBank/DDBJ whole genome shotgun (WGS) entry which is preliminary data.</text>
</comment>
<reference evidence="11" key="1">
    <citation type="journal article" date="2015" name="Nature">
        <title>Complex archaea that bridge the gap between prokaryotes and eukaryotes.</title>
        <authorList>
            <person name="Spang A."/>
            <person name="Saw J.H."/>
            <person name="Jorgensen S.L."/>
            <person name="Zaremba-Niedzwiedzka K."/>
            <person name="Martijn J."/>
            <person name="Lind A.E."/>
            <person name="van Eijk R."/>
            <person name="Schleper C."/>
            <person name="Guy L."/>
            <person name="Ettema T.J."/>
        </authorList>
    </citation>
    <scope>NUCLEOTIDE SEQUENCE</scope>
</reference>
<keyword evidence="3" id="KW-0963">Cytoplasm</keyword>
<name>A0A0F9EHH4_9ZZZZ</name>
<keyword evidence="4" id="KW-0444">Lipid biosynthesis</keyword>
<dbReference type="InterPro" id="IPR012281">
    <property type="entry name" value="Phospholipid_synth_PlsX-like"/>
</dbReference>
<dbReference type="PANTHER" id="PTHR30100:SF1">
    <property type="entry name" value="PHOSPHATE ACYLTRANSFERASE"/>
    <property type="match status" value="1"/>
</dbReference>
<dbReference type="GO" id="GO:0008654">
    <property type="term" value="P:phospholipid biosynthetic process"/>
    <property type="evidence" value="ECO:0007669"/>
    <property type="project" value="UniProtKB-KW"/>
</dbReference>
<proteinExistence type="inferred from homology"/>
<dbReference type="NCBIfam" id="TIGR00182">
    <property type="entry name" value="plsX"/>
    <property type="match status" value="1"/>
</dbReference>
<dbReference type="AlphaFoldDB" id="A0A0F9EHH4"/>
<accession>A0A0F9EHH4</accession>
<dbReference type="Pfam" id="PF02504">
    <property type="entry name" value="FA_synthesis"/>
    <property type="match status" value="1"/>
</dbReference>
<dbReference type="GO" id="GO:0043811">
    <property type="term" value="F:phosphate:acyl-[acyl carrier protein] acyltransferase activity"/>
    <property type="evidence" value="ECO:0007669"/>
    <property type="project" value="UniProtKB-EC"/>
</dbReference>
<comment type="subunit">
    <text evidence="10">Homodimer. Probably interacts with PlsY.</text>
</comment>
<dbReference type="EMBL" id="LAZR01024925">
    <property type="protein sequence ID" value="KKL73553.1"/>
    <property type="molecule type" value="Genomic_DNA"/>
</dbReference>
<evidence type="ECO:0000313" key="11">
    <source>
        <dbReference type="EMBL" id="KKL73553.1"/>
    </source>
</evidence>
<gene>
    <name evidence="11" type="ORF">LCGC14_2073750</name>
</gene>
<evidence type="ECO:0000256" key="5">
    <source>
        <dbReference type="ARBA" id="ARBA00022679"/>
    </source>
</evidence>
<keyword evidence="7" id="KW-0594">Phospholipid biosynthesis</keyword>
<dbReference type="PANTHER" id="PTHR30100">
    <property type="entry name" value="FATTY ACID/PHOSPHOLIPID SYNTHESIS PROTEIN PLSX"/>
    <property type="match status" value="1"/>
</dbReference>
<dbReference type="EC" id="2.3.1.274" evidence="9"/>
<evidence type="ECO:0000256" key="7">
    <source>
        <dbReference type="ARBA" id="ARBA00023209"/>
    </source>
</evidence>
<dbReference type="GO" id="GO:0005737">
    <property type="term" value="C:cytoplasm"/>
    <property type="evidence" value="ECO:0007669"/>
    <property type="project" value="UniProtKB-SubCell"/>
</dbReference>
<dbReference type="PIRSF" id="PIRSF002465">
    <property type="entry name" value="Phsphlp_syn_PlsX"/>
    <property type="match status" value="1"/>
</dbReference>
<dbReference type="Gene3D" id="3.40.718.10">
    <property type="entry name" value="Isopropylmalate Dehydrogenase"/>
    <property type="match status" value="1"/>
</dbReference>
<evidence type="ECO:0000256" key="1">
    <source>
        <dbReference type="ARBA" id="ARBA00001232"/>
    </source>
</evidence>
<evidence type="ECO:0000256" key="8">
    <source>
        <dbReference type="ARBA" id="ARBA00023264"/>
    </source>
</evidence>
<dbReference type="HAMAP" id="MF_00019">
    <property type="entry name" value="PlsX"/>
    <property type="match status" value="1"/>
</dbReference>
<keyword evidence="6" id="KW-0443">Lipid metabolism</keyword>
<evidence type="ECO:0000256" key="3">
    <source>
        <dbReference type="ARBA" id="ARBA00022490"/>
    </source>
</evidence>
<sequence>MRVALDAMGGDDAPSINIDGAIAAVKIQKGLEVILVGVEPVLRKQLEERKWKGSGITIEHAPDVVKMDDPPSLAVRRKKDSSMRRAFDLVRDGKADAVVSAGNSGAMMGMALFLLGRAEGVDRPAFAALIPSYDKPFLLLDAGANVDCNTDNIIQFALMGSAYSRMVLGIEKPRVSLLSIGEERMKGNLLIKESSKILSSLDFDFKGNIEPKDAYLGDADVIVCDGFVGNIFLKTSEGLAEFVMKLLKREMSRSLTAKMGYLFVRSVFKNVKKETAYDEYGGAPLLGIKGACIACHGRSTSKAIMNAIKIASEFAAKKVHNTISDDIKHIGSSNQNKESTVAAG</sequence>